<keyword evidence="2" id="KW-1185">Reference proteome</keyword>
<dbReference type="AlphaFoldDB" id="S9TJ75"/>
<sequence>MLAVAVAGPTAPLRPLSRLTLHFSLFSMQDCWAHLLGEDAELGIASTPVARAGAGAPPPAPVASSARTYASAHGCKAFEDQWLSAILDDELPKNNYYIKQKKQKKRE</sequence>
<gene>
    <name evidence="1" type="ORF">STCU_11274</name>
</gene>
<evidence type="ECO:0000313" key="2">
    <source>
        <dbReference type="Proteomes" id="UP000015354"/>
    </source>
</evidence>
<dbReference type="EMBL" id="ATMH01011172">
    <property type="protein sequence ID" value="EPY16438.1"/>
    <property type="molecule type" value="Genomic_DNA"/>
</dbReference>
<dbReference type="Proteomes" id="UP000015354">
    <property type="component" value="Unassembled WGS sequence"/>
</dbReference>
<accession>S9TJ75</accession>
<comment type="caution">
    <text evidence="1">The sequence shown here is derived from an EMBL/GenBank/DDBJ whole genome shotgun (WGS) entry which is preliminary data.</text>
</comment>
<reference evidence="1 2" key="1">
    <citation type="journal article" date="2013" name="PLoS ONE">
        <title>Predicting the Proteins of Angomonas deanei, Strigomonas culicis and Their Respective Endosymbionts Reveals New Aspects of the Trypanosomatidae Family.</title>
        <authorList>
            <person name="Motta M.C."/>
            <person name="Martins A.C."/>
            <person name="de Souza S.S."/>
            <person name="Catta-Preta C.M."/>
            <person name="Silva R."/>
            <person name="Klein C.C."/>
            <person name="de Almeida L.G."/>
            <person name="de Lima Cunha O."/>
            <person name="Ciapina L.P."/>
            <person name="Brocchi M."/>
            <person name="Colabardini A.C."/>
            <person name="de Araujo Lima B."/>
            <person name="Machado C.R."/>
            <person name="de Almeida Soares C.M."/>
            <person name="Probst C.M."/>
            <person name="de Menezes C.B."/>
            <person name="Thompson C.E."/>
            <person name="Bartholomeu D.C."/>
            <person name="Gradia D.F."/>
            <person name="Pavoni D.P."/>
            <person name="Grisard E.C."/>
            <person name="Fantinatti-Garboggini F."/>
            <person name="Marchini F.K."/>
            <person name="Rodrigues-Luiz G.F."/>
            <person name="Wagner G."/>
            <person name="Goldman G.H."/>
            <person name="Fietto J.L."/>
            <person name="Elias M.C."/>
            <person name="Goldman M.H."/>
            <person name="Sagot M.F."/>
            <person name="Pereira M."/>
            <person name="Stoco P.H."/>
            <person name="de Mendonca-Neto R.P."/>
            <person name="Teixeira S.M."/>
            <person name="Maciel T.E."/>
            <person name="de Oliveira Mendes T.A."/>
            <person name="Urmenyi T.P."/>
            <person name="de Souza W."/>
            <person name="Schenkman S."/>
            <person name="de Vasconcelos A.T."/>
        </authorList>
    </citation>
    <scope>NUCLEOTIDE SEQUENCE [LARGE SCALE GENOMIC DNA]</scope>
</reference>
<proteinExistence type="predicted"/>
<protein>
    <submittedName>
        <fullName evidence="1">Uncharacterized protein</fullName>
    </submittedName>
</protein>
<name>S9TJ75_9TRYP</name>
<evidence type="ECO:0000313" key="1">
    <source>
        <dbReference type="EMBL" id="EPY16438.1"/>
    </source>
</evidence>
<organism evidence="1 2">
    <name type="scientific">Strigomonas culicis</name>
    <dbReference type="NCBI Taxonomy" id="28005"/>
    <lineage>
        <taxon>Eukaryota</taxon>
        <taxon>Discoba</taxon>
        <taxon>Euglenozoa</taxon>
        <taxon>Kinetoplastea</taxon>
        <taxon>Metakinetoplastina</taxon>
        <taxon>Trypanosomatida</taxon>
        <taxon>Trypanosomatidae</taxon>
        <taxon>Strigomonadinae</taxon>
        <taxon>Strigomonas</taxon>
    </lineage>
</organism>